<dbReference type="AlphaFoldDB" id="A0A6A5X1H1"/>
<dbReference type="SUPFAM" id="SSF52540">
    <property type="entry name" value="P-loop containing nucleoside triphosphate hydrolases"/>
    <property type="match status" value="1"/>
</dbReference>
<dbReference type="OrthoDB" id="5394701at2759"/>
<dbReference type="InterPro" id="IPR011990">
    <property type="entry name" value="TPR-like_helical_dom_sf"/>
</dbReference>
<dbReference type="PANTHER" id="PTHR35205">
    <property type="entry name" value="NB-ARC AND TPR DOMAIN PROTEIN"/>
    <property type="match status" value="1"/>
</dbReference>
<dbReference type="InterPro" id="IPR027417">
    <property type="entry name" value="P-loop_NTPase"/>
</dbReference>
<dbReference type="Proteomes" id="UP000799779">
    <property type="component" value="Unassembled WGS sequence"/>
</dbReference>
<dbReference type="EMBL" id="ML977569">
    <property type="protein sequence ID" value="KAF2004056.1"/>
    <property type="molecule type" value="Genomic_DNA"/>
</dbReference>
<dbReference type="Gene3D" id="3.40.50.1820">
    <property type="entry name" value="alpha/beta hydrolase"/>
    <property type="match status" value="1"/>
</dbReference>
<proteinExistence type="predicted"/>
<dbReference type="GO" id="GO:0043531">
    <property type="term" value="F:ADP binding"/>
    <property type="evidence" value="ECO:0007669"/>
    <property type="project" value="InterPro"/>
</dbReference>
<protein>
    <recommendedName>
        <fullName evidence="1">AB hydrolase-1 domain-containing protein</fullName>
    </recommendedName>
</protein>
<dbReference type="Pfam" id="PF12697">
    <property type="entry name" value="Abhydrolase_6"/>
    <property type="match status" value="1"/>
</dbReference>
<evidence type="ECO:0000259" key="1">
    <source>
        <dbReference type="Pfam" id="PF12697"/>
    </source>
</evidence>
<reference evidence="2" key="1">
    <citation type="journal article" date="2020" name="Stud. Mycol.">
        <title>101 Dothideomycetes genomes: a test case for predicting lifestyles and emergence of pathogens.</title>
        <authorList>
            <person name="Haridas S."/>
            <person name="Albert R."/>
            <person name="Binder M."/>
            <person name="Bloem J."/>
            <person name="Labutti K."/>
            <person name="Salamov A."/>
            <person name="Andreopoulos B."/>
            <person name="Baker S."/>
            <person name="Barry K."/>
            <person name="Bills G."/>
            <person name="Bluhm B."/>
            <person name="Cannon C."/>
            <person name="Castanera R."/>
            <person name="Culley D."/>
            <person name="Daum C."/>
            <person name="Ezra D."/>
            <person name="Gonzalez J."/>
            <person name="Henrissat B."/>
            <person name="Kuo A."/>
            <person name="Liang C."/>
            <person name="Lipzen A."/>
            <person name="Lutzoni F."/>
            <person name="Magnuson J."/>
            <person name="Mondo S."/>
            <person name="Nolan M."/>
            <person name="Ohm R."/>
            <person name="Pangilinan J."/>
            <person name="Park H.-J."/>
            <person name="Ramirez L."/>
            <person name="Alfaro M."/>
            <person name="Sun H."/>
            <person name="Tritt A."/>
            <person name="Yoshinaga Y."/>
            <person name="Zwiers L.-H."/>
            <person name="Turgeon B."/>
            <person name="Goodwin S."/>
            <person name="Spatafora J."/>
            <person name="Crous P."/>
            <person name="Grigoriev I."/>
        </authorList>
    </citation>
    <scope>NUCLEOTIDE SEQUENCE</scope>
    <source>
        <strain evidence="2">CBS 123094</strain>
    </source>
</reference>
<dbReference type="InterPro" id="IPR000073">
    <property type="entry name" value="AB_hydrolase_1"/>
</dbReference>
<feature type="domain" description="AB hydrolase-1" evidence="1">
    <location>
        <begin position="25"/>
        <end position="175"/>
    </location>
</feature>
<dbReference type="PANTHER" id="PTHR35205:SF1">
    <property type="entry name" value="ZU5 DOMAIN-CONTAINING PROTEIN"/>
    <property type="match status" value="1"/>
</dbReference>
<accession>A0A6A5X1H1</accession>
<gene>
    <name evidence="2" type="ORF">P154DRAFT_427728</name>
</gene>
<keyword evidence="3" id="KW-1185">Reference proteome</keyword>
<evidence type="ECO:0000313" key="3">
    <source>
        <dbReference type="Proteomes" id="UP000799779"/>
    </source>
</evidence>
<dbReference type="Gene3D" id="1.25.40.10">
    <property type="entry name" value="Tetratricopeptide repeat domain"/>
    <property type="match status" value="1"/>
</dbReference>
<dbReference type="SUPFAM" id="SSF53474">
    <property type="entry name" value="alpha/beta-Hydrolases"/>
    <property type="match status" value="1"/>
</dbReference>
<dbReference type="Gene3D" id="3.40.50.300">
    <property type="entry name" value="P-loop containing nucleotide triphosphate hydrolases"/>
    <property type="match status" value="1"/>
</dbReference>
<sequence>MGDQSYGISVLYEPLTSTADHTDSIVAIHGLGGHAIRTWTHSQTGVMWLQDLLPDEIPNTRIMTFGYDARFHNFTGNEDLTRIALELLTALEQERTRENENKRPIIFVCHSLGGAVAKRALLVRPKTSRQAFAQKSVYGVLFLATPHNTLDPATTAELLARIAATCSWVDTAWFRLPVRSKSRALYEVSTQFNREKPDLKFLSFYETEETSLGFLKRLVIVEKGTAILGHPAEEAIELHANHTEIARMSGKNDKNFTNIAASLAKWCKKAITGVEESTETKKAKEAIVTKEAKETKSLDPPRALNYTFYETPFAPCETFKGREDLLESMDDYFEGGEMQRQRTFVLAGLGGCGKTHTALQYAHRRRFRYKNGVFFFNASSKETIAANFDRILNLLSLPAAAKNKEEILKKWLCKPGNSDWLLIFDNADDLAGNPIDSYIPRSGHGHIIVTTRDQAAIGSVSEDGASMEPLDEEDAMEVLLAKAKITEPSGDDIEQSRAIVNLLGGLPLAVEQAGAYIRSQRKPLREYRQLAEERVGEVLKQSPGISARENSYLTVWELNFCQLEKESSIAASFLLLLSFLESTDIPETMLRRGSSHKKIWDRSGEVTEMSPKDAGLRADITALIQDQPKLDRVIEKLLAFSLITPNSTPGRGRVFSIHPLVQYSATQRVPIVQQQRWQKQAVLLICQAFPFSTYVDQRPMSPHIPRVLKEYDQLAAKERFTAANKRNVSIMLLSATKFGDSVWKREKIARAKELVLDDTDPFLRAWLATCESGFLRGQGNYDESMAALANHVKATILPGLAKDMESDARWNAQRGELTLSFAETLLRDGDRARAKAELAAWAPLNPSIPSSMEKMIMQSRDTLLARIYKDDGNFEESLPIFQRLMRETGYVHDLSTGWQLVMLNNLSANYCELKRPLDAEFVLAQQLKLVYDRKWENITVGRGLLQSLIEAYIRRGAFEEAKIELEKLIPVFEAIPNKDQLQRIGLVRVWIGLARVAQMEKRWSSSFNYWSRAAAIQEEAGWTKTFTHAAILFSMAQVLYQLDQKEEAYATREAAEEALTHEGRRYWIAGLGSYWMDYVCVPLGEFGPDPVVRQESVTIQTDVALKVDNLLALPHRGSDTLTRVRSNSSTGSDLLRASVPLVEQLGRRASSHGRGSSAGSITFNRRETHGMLSTAVDKNAAPANAAALE</sequence>
<dbReference type="SUPFAM" id="SSF48452">
    <property type="entry name" value="TPR-like"/>
    <property type="match status" value="1"/>
</dbReference>
<evidence type="ECO:0000313" key="2">
    <source>
        <dbReference type="EMBL" id="KAF2004056.1"/>
    </source>
</evidence>
<name>A0A6A5X1H1_9PLEO</name>
<dbReference type="InterPro" id="IPR029058">
    <property type="entry name" value="AB_hydrolase_fold"/>
</dbReference>
<organism evidence="2 3">
    <name type="scientific">Amniculicola lignicola CBS 123094</name>
    <dbReference type="NCBI Taxonomy" id="1392246"/>
    <lineage>
        <taxon>Eukaryota</taxon>
        <taxon>Fungi</taxon>
        <taxon>Dikarya</taxon>
        <taxon>Ascomycota</taxon>
        <taxon>Pezizomycotina</taxon>
        <taxon>Dothideomycetes</taxon>
        <taxon>Pleosporomycetidae</taxon>
        <taxon>Pleosporales</taxon>
        <taxon>Amniculicolaceae</taxon>
        <taxon>Amniculicola</taxon>
    </lineage>
</organism>